<dbReference type="InterPro" id="IPR017871">
    <property type="entry name" value="ABC_transporter-like_CS"/>
</dbReference>
<dbReference type="EMBL" id="CAJOBA010041936">
    <property type="protein sequence ID" value="CAF4123504.1"/>
    <property type="molecule type" value="Genomic_DNA"/>
</dbReference>
<evidence type="ECO:0000313" key="6">
    <source>
        <dbReference type="EMBL" id="CAF1314852.1"/>
    </source>
</evidence>
<evidence type="ECO:0000259" key="5">
    <source>
        <dbReference type="PROSITE" id="PS50893"/>
    </source>
</evidence>
<dbReference type="Pfam" id="PF00005">
    <property type="entry name" value="ABC_tran"/>
    <property type="match status" value="1"/>
</dbReference>
<dbReference type="PANTHER" id="PTHR43038">
    <property type="entry name" value="ATP-BINDING CASSETTE, SUB-FAMILY H, MEMBER 1"/>
    <property type="match status" value="1"/>
</dbReference>
<feature type="domain" description="ABC transporter" evidence="5">
    <location>
        <begin position="24"/>
        <end position="278"/>
    </location>
</feature>
<dbReference type="PROSITE" id="PS00211">
    <property type="entry name" value="ABC_TRANSPORTER_1"/>
    <property type="match status" value="1"/>
</dbReference>
<evidence type="ECO:0000313" key="8">
    <source>
        <dbReference type="Proteomes" id="UP000677228"/>
    </source>
</evidence>
<feature type="domain" description="T-SNARE coiled-coil homology" evidence="4">
    <location>
        <begin position="322"/>
        <end position="384"/>
    </location>
</feature>
<evidence type="ECO:0000256" key="3">
    <source>
        <dbReference type="SAM" id="Phobius"/>
    </source>
</evidence>
<evidence type="ECO:0000313" key="7">
    <source>
        <dbReference type="EMBL" id="CAF4123504.1"/>
    </source>
</evidence>
<keyword evidence="1" id="KW-0547">Nucleotide-binding</keyword>
<keyword evidence="3" id="KW-0812">Transmembrane</keyword>
<name>A0A8S2EZT2_9BILA</name>
<dbReference type="AlphaFoldDB" id="A0A8S2EZT2"/>
<dbReference type="EMBL" id="CAJNOK010020348">
    <property type="protein sequence ID" value="CAF1314852.1"/>
    <property type="molecule type" value="Genomic_DNA"/>
</dbReference>
<dbReference type="SUPFAM" id="SSF58038">
    <property type="entry name" value="SNARE fusion complex"/>
    <property type="match status" value="1"/>
</dbReference>
<keyword evidence="3" id="KW-0472">Membrane</keyword>
<feature type="transmembrane region" description="Helical" evidence="3">
    <location>
        <begin position="392"/>
        <end position="410"/>
    </location>
</feature>
<evidence type="ECO:0000256" key="2">
    <source>
        <dbReference type="ARBA" id="ARBA00022840"/>
    </source>
</evidence>
<keyword evidence="2" id="KW-0067">ATP-binding</keyword>
<dbReference type="Proteomes" id="UP000677228">
    <property type="component" value="Unassembled WGS sequence"/>
</dbReference>
<dbReference type="InterPro" id="IPR027417">
    <property type="entry name" value="P-loop_NTPase"/>
</dbReference>
<dbReference type="PROSITE" id="PS50192">
    <property type="entry name" value="T_SNARE"/>
    <property type="match status" value="1"/>
</dbReference>
<dbReference type="InterPro" id="IPR003439">
    <property type="entry name" value="ABC_transporter-like_ATP-bd"/>
</dbReference>
<protein>
    <submittedName>
        <fullName evidence="6">Uncharacterized protein</fullName>
    </submittedName>
</protein>
<proteinExistence type="predicted"/>
<gene>
    <name evidence="6" type="ORF">OVA965_LOCUS29159</name>
    <name evidence="7" type="ORF">TMI583_LOCUS29920</name>
</gene>
<dbReference type="SMART" id="SM00382">
    <property type="entry name" value="AAA"/>
    <property type="match status" value="1"/>
</dbReference>
<dbReference type="GO" id="GO:0016887">
    <property type="term" value="F:ATP hydrolysis activity"/>
    <property type="evidence" value="ECO:0007669"/>
    <property type="project" value="InterPro"/>
</dbReference>
<evidence type="ECO:0000256" key="1">
    <source>
        <dbReference type="ARBA" id="ARBA00022741"/>
    </source>
</evidence>
<evidence type="ECO:0000259" key="4">
    <source>
        <dbReference type="PROSITE" id="PS50192"/>
    </source>
</evidence>
<dbReference type="PROSITE" id="PS50893">
    <property type="entry name" value="ABC_TRANSPORTER_2"/>
    <property type="match status" value="1"/>
</dbReference>
<comment type="caution">
    <text evidence="6">The sequence shown here is derived from an EMBL/GenBank/DDBJ whole genome shotgun (WGS) entry which is preliminary data.</text>
</comment>
<dbReference type="SUPFAM" id="SSF52540">
    <property type="entry name" value="P-loop containing nucleoside triphosphate hydrolases"/>
    <property type="match status" value="1"/>
</dbReference>
<organism evidence="6 8">
    <name type="scientific">Didymodactylos carnosus</name>
    <dbReference type="NCBI Taxonomy" id="1234261"/>
    <lineage>
        <taxon>Eukaryota</taxon>
        <taxon>Metazoa</taxon>
        <taxon>Spiralia</taxon>
        <taxon>Gnathifera</taxon>
        <taxon>Rotifera</taxon>
        <taxon>Eurotatoria</taxon>
        <taxon>Bdelloidea</taxon>
        <taxon>Philodinida</taxon>
        <taxon>Philodinidae</taxon>
        <taxon>Didymodactylos</taxon>
    </lineage>
</organism>
<dbReference type="Gene3D" id="3.40.50.300">
    <property type="entry name" value="P-loop containing nucleotide triphosphate hydrolases"/>
    <property type="match status" value="1"/>
</dbReference>
<dbReference type="GO" id="GO:0005524">
    <property type="term" value="F:ATP binding"/>
    <property type="evidence" value="ECO:0007669"/>
    <property type="project" value="UniProtKB-KW"/>
</dbReference>
<accession>A0A8S2EZT2</accession>
<dbReference type="Proteomes" id="UP000682733">
    <property type="component" value="Unassembled WGS sequence"/>
</dbReference>
<reference evidence="6" key="1">
    <citation type="submission" date="2021-02" db="EMBL/GenBank/DDBJ databases">
        <authorList>
            <person name="Nowell W R."/>
        </authorList>
    </citation>
    <scope>NUCLEOTIDE SEQUENCE</scope>
</reference>
<dbReference type="InterPro" id="IPR003593">
    <property type="entry name" value="AAA+_ATPase"/>
</dbReference>
<keyword evidence="3" id="KW-1133">Transmembrane helix</keyword>
<dbReference type="Gene3D" id="1.20.5.110">
    <property type="match status" value="1"/>
</dbReference>
<dbReference type="InterPro" id="IPR000727">
    <property type="entry name" value="T_SNARE_dom"/>
</dbReference>
<sequence length="412" mass="46572">MEHSDGGPLTNGNCVPCDEKNYAIQLIDVEKHFGQTEVLKSICLNLERGGIFALLGPSGCSKTTLIRVIVGRLHPDSGNVIVLGKPPHCYDHHVPGKLIGYMPQELALYRECTITEQLFFYGRLADMNKTKIKQRIKFLTHLLDLPYHNQMIMTLSGGQQRRISFAVALIHEPKLLILDEPTVGVDPVLRKKLQEHESCTKYAQEIFQKVQELKLLPNGSAQRAKMNVTIRTMTNAFDKDVEKLSKYLTLHAKTGLITDGEANRRRTLIDNVQQSQKEIKQQAQDSLSSEWTRPKTDPRSIAGIETDETLQLTNDEFSNMHSTLRKGNDEAIDALHSVVKRQKEMGIAMNSEVDRHNEIITVVTEHTSLLDSRVKRETNLIKIIDRKATTTWMWLIVVLLLIAIIVIAAVPF</sequence>
<dbReference type="PANTHER" id="PTHR43038:SF3">
    <property type="entry name" value="ABC TRANSPORTER G FAMILY MEMBER 20 ISOFORM X1"/>
    <property type="match status" value="1"/>
</dbReference>